<dbReference type="Gramene" id="C.cajan_34264.t">
    <property type="protein sequence ID" value="C.cajan_34264.t.cds1"/>
    <property type="gene ID" value="C.cajan_34264"/>
</dbReference>
<evidence type="ECO:0000313" key="2">
    <source>
        <dbReference type="Proteomes" id="UP000075243"/>
    </source>
</evidence>
<reference evidence="1" key="1">
    <citation type="journal article" date="2012" name="Nat. Biotechnol.">
        <title>Draft genome sequence of pigeonpea (Cajanus cajan), an orphan legume crop of resource-poor farmers.</title>
        <authorList>
            <person name="Varshney R.K."/>
            <person name="Chen W."/>
            <person name="Li Y."/>
            <person name="Bharti A.K."/>
            <person name="Saxena R.K."/>
            <person name="Schlueter J.A."/>
            <person name="Donoghue M.T."/>
            <person name="Azam S."/>
            <person name="Fan G."/>
            <person name="Whaley A.M."/>
            <person name="Farmer A.D."/>
            <person name="Sheridan J."/>
            <person name="Iwata A."/>
            <person name="Tuteja R."/>
            <person name="Penmetsa R.V."/>
            <person name="Wu W."/>
            <person name="Upadhyaya H.D."/>
            <person name="Yang S.P."/>
            <person name="Shah T."/>
            <person name="Saxena K.B."/>
            <person name="Michael T."/>
            <person name="McCombie W.R."/>
            <person name="Yang B."/>
            <person name="Zhang G."/>
            <person name="Yang H."/>
            <person name="Wang J."/>
            <person name="Spillane C."/>
            <person name="Cook D.R."/>
            <person name="May G.D."/>
            <person name="Xu X."/>
            <person name="Jackson S.A."/>
        </authorList>
    </citation>
    <scope>NUCLEOTIDE SEQUENCE [LARGE SCALE GENOMIC DNA]</scope>
</reference>
<feature type="non-terminal residue" evidence="1">
    <location>
        <position position="1"/>
    </location>
</feature>
<sequence length="65" mass="8054">WKQKARIKWLFDGDQNTKYYHKVVNWRSRKCNLSGLHIGNSWVEEPTQIKEEIRQYFSNKHYKKN</sequence>
<gene>
    <name evidence="1" type="ORF">KK1_036975</name>
</gene>
<dbReference type="EMBL" id="KQ483759">
    <property type="protein sequence ID" value="KYP41652.1"/>
    <property type="molecule type" value="Genomic_DNA"/>
</dbReference>
<evidence type="ECO:0000313" key="1">
    <source>
        <dbReference type="EMBL" id="KYP41652.1"/>
    </source>
</evidence>
<proteinExistence type="predicted"/>
<dbReference type="AlphaFoldDB" id="A0A151RGC4"/>
<keyword evidence="2" id="KW-1185">Reference proteome</keyword>
<accession>A0A151RGC4</accession>
<protein>
    <submittedName>
        <fullName evidence="1">Uncharacterized protein</fullName>
    </submittedName>
</protein>
<dbReference type="Proteomes" id="UP000075243">
    <property type="component" value="Unassembled WGS sequence"/>
</dbReference>
<name>A0A151RGC4_CAJCA</name>
<organism evidence="1 2">
    <name type="scientific">Cajanus cajan</name>
    <name type="common">Pigeon pea</name>
    <name type="synonym">Cajanus indicus</name>
    <dbReference type="NCBI Taxonomy" id="3821"/>
    <lineage>
        <taxon>Eukaryota</taxon>
        <taxon>Viridiplantae</taxon>
        <taxon>Streptophyta</taxon>
        <taxon>Embryophyta</taxon>
        <taxon>Tracheophyta</taxon>
        <taxon>Spermatophyta</taxon>
        <taxon>Magnoliopsida</taxon>
        <taxon>eudicotyledons</taxon>
        <taxon>Gunneridae</taxon>
        <taxon>Pentapetalae</taxon>
        <taxon>rosids</taxon>
        <taxon>fabids</taxon>
        <taxon>Fabales</taxon>
        <taxon>Fabaceae</taxon>
        <taxon>Papilionoideae</taxon>
        <taxon>50 kb inversion clade</taxon>
        <taxon>NPAAA clade</taxon>
        <taxon>indigoferoid/millettioid clade</taxon>
        <taxon>Phaseoleae</taxon>
        <taxon>Cajanus</taxon>
    </lineage>
</organism>